<gene>
    <name evidence="15" type="ORF">JF290_15560</name>
</gene>
<evidence type="ECO:0000259" key="14">
    <source>
        <dbReference type="PROSITE" id="PS51384"/>
    </source>
</evidence>
<dbReference type="InterPro" id="IPR050415">
    <property type="entry name" value="MRET"/>
</dbReference>
<keyword evidence="7" id="KW-0274">FAD</keyword>
<evidence type="ECO:0000313" key="16">
    <source>
        <dbReference type="Proteomes" id="UP000619079"/>
    </source>
</evidence>
<evidence type="ECO:0000313" key="15">
    <source>
        <dbReference type="EMBL" id="MBJ6372942.1"/>
    </source>
</evidence>
<comment type="caution">
    <text evidence="15">The sequence shown here is derived from an EMBL/GenBank/DDBJ whole genome shotgun (WGS) entry which is preliminary data.</text>
</comment>
<evidence type="ECO:0000256" key="3">
    <source>
        <dbReference type="ARBA" id="ARBA00022630"/>
    </source>
</evidence>
<keyword evidence="10" id="KW-0408">Iron</keyword>
<dbReference type="PANTHER" id="PTHR47354:SF8">
    <property type="entry name" value="1,2-PHENYLACETYL-COA EPOXIDASE, SUBUNIT E"/>
    <property type="match status" value="1"/>
</dbReference>
<feature type="domain" description="FAD-binding FR-type" evidence="14">
    <location>
        <begin position="215"/>
        <end position="313"/>
    </location>
</feature>
<dbReference type="InterPro" id="IPR017927">
    <property type="entry name" value="FAD-bd_FR_type"/>
</dbReference>
<feature type="transmembrane region" description="Helical" evidence="13">
    <location>
        <begin position="36"/>
        <end position="62"/>
    </location>
</feature>
<organism evidence="15 16">
    <name type="scientific">Sedimentitalea arenosa</name>
    <dbReference type="NCBI Taxonomy" id="2798803"/>
    <lineage>
        <taxon>Bacteria</taxon>
        <taxon>Pseudomonadati</taxon>
        <taxon>Pseudomonadota</taxon>
        <taxon>Alphaproteobacteria</taxon>
        <taxon>Rhodobacterales</taxon>
        <taxon>Paracoccaceae</taxon>
        <taxon>Sedimentitalea</taxon>
    </lineage>
</organism>
<dbReference type="InterPro" id="IPR013112">
    <property type="entry name" value="FAD-bd_8"/>
</dbReference>
<dbReference type="InterPro" id="IPR017938">
    <property type="entry name" value="Riboflavin_synthase-like_b-brl"/>
</dbReference>
<reference evidence="15" key="1">
    <citation type="submission" date="2020-12" db="EMBL/GenBank/DDBJ databases">
        <title>Sedimentitalea sp. nov., isolated from sand in Incheon.</title>
        <authorList>
            <person name="Kim W."/>
        </authorList>
    </citation>
    <scope>NUCLEOTIDE SEQUENCE</scope>
    <source>
        <strain evidence="15">CAU 1593</strain>
    </source>
</reference>
<dbReference type="SUPFAM" id="SSF63380">
    <property type="entry name" value="Riboflavin synthase domain-like"/>
    <property type="match status" value="1"/>
</dbReference>
<keyword evidence="9" id="KW-0560">Oxidoreductase</keyword>
<evidence type="ECO:0000256" key="1">
    <source>
        <dbReference type="ARBA" id="ARBA00001974"/>
    </source>
</evidence>
<keyword evidence="5" id="KW-0001">2Fe-2S</keyword>
<dbReference type="GO" id="GO:0051537">
    <property type="term" value="F:2 iron, 2 sulfur cluster binding"/>
    <property type="evidence" value="ECO:0007669"/>
    <property type="project" value="UniProtKB-KW"/>
</dbReference>
<feature type="transmembrane region" description="Helical" evidence="13">
    <location>
        <begin position="192"/>
        <end position="212"/>
    </location>
</feature>
<keyword evidence="12 13" id="KW-0472">Membrane</keyword>
<evidence type="ECO:0000256" key="4">
    <source>
        <dbReference type="ARBA" id="ARBA00022692"/>
    </source>
</evidence>
<dbReference type="GO" id="GO:0016020">
    <property type="term" value="C:membrane"/>
    <property type="evidence" value="ECO:0007669"/>
    <property type="project" value="UniProtKB-SubCell"/>
</dbReference>
<evidence type="ECO:0000256" key="6">
    <source>
        <dbReference type="ARBA" id="ARBA00022723"/>
    </source>
</evidence>
<feature type="transmembrane region" description="Helical" evidence="13">
    <location>
        <begin position="167"/>
        <end position="186"/>
    </location>
</feature>
<keyword evidence="11" id="KW-0411">Iron-sulfur</keyword>
<keyword evidence="6" id="KW-0479">Metal-binding</keyword>
<keyword evidence="8 13" id="KW-1133">Transmembrane helix</keyword>
<dbReference type="GO" id="GO:0050660">
    <property type="term" value="F:flavin adenine dinucleotide binding"/>
    <property type="evidence" value="ECO:0007669"/>
    <property type="project" value="TreeGrafter"/>
</dbReference>
<dbReference type="Proteomes" id="UP000619079">
    <property type="component" value="Unassembled WGS sequence"/>
</dbReference>
<dbReference type="PROSITE" id="PS51384">
    <property type="entry name" value="FAD_FR"/>
    <property type="match status" value="1"/>
</dbReference>
<dbReference type="PRINTS" id="PR00409">
    <property type="entry name" value="PHDIOXRDTASE"/>
</dbReference>
<dbReference type="InterPro" id="IPR013130">
    <property type="entry name" value="Fe3_Rdtase_TM_dom"/>
</dbReference>
<accession>A0A8J7IWL5</accession>
<dbReference type="PANTHER" id="PTHR47354">
    <property type="entry name" value="NADH OXIDOREDUCTASE HCR"/>
    <property type="match status" value="1"/>
</dbReference>
<evidence type="ECO:0000256" key="2">
    <source>
        <dbReference type="ARBA" id="ARBA00004141"/>
    </source>
</evidence>
<evidence type="ECO:0000256" key="8">
    <source>
        <dbReference type="ARBA" id="ARBA00022989"/>
    </source>
</evidence>
<sequence>MRAVIWWVLLFGGLAVVSALPFSALGQAGPALPWAIYLQLLFATGFLSLLLMSVAMILALRLPWIEDRVGGLDQAYRLHRQTGQWGVGLGLAHYLIKLGSKELRKDGLLVKPKGFDSGIPELFDPLHDVAKLAGEWGLYAALALIAIALIRAIPYRVFVRWHRILPVLYLGFVLHGLVFMPLSYWASPASGVIVILSLAGLAAAGLSLSGQIGRRRQVQGRIAQVTPLGNRVLEVLIDLGPGWPGHRAGQFALVTFDTAEGAHPFTLASAWGGDGRVRLAIKALGDYTATLPDTLCEGNPVRLEGPYGRFVFNEGIGRQIWIAGGIGVTPFVAQLEHRAAMTESAEPVDLFYSTQGVSADVLARLRGMAEAGAVRLHVIDTGHDGLLDAPEIMDKVPDWADASLWFCGPAGFGDALERGFTDAGLPRDRFHREAFDFR</sequence>
<feature type="transmembrane region" description="Helical" evidence="13">
    <location>
        <begin position="136"/>
        <end position="155"/>
    </location>
</feature>
<dbReference type="Gene3D" id="2.40.30.10">
    <property type="entry name" value="Translation factors"/>
    <property type="match status" value="1"/>
</dbReference>
<dbReference type="Pfam" id="PF08022">
    <property type="entry name" value="FAD_binding_8"/>
    <property type="match status" value="1"/>
</dbReference>
<dbReference type="EMBL" id="JAELVR010000011">
    <property type="protein sequence ID" value="MBJ6372942.1"/>
    <property type="molecule type" value="Genomic_DNA"/>
</dbReference>
<dbReference type="GO" id="GO:0046872">
    <property type="term" value="F:metal ion binding"/>
    <property type="evidence" value="ECO:0007669"/>
    <property type="project" value="UniProtKB-KW"/>
</dbReference>
<evidence type="ECO:0000256" key="7">
    <source>
        <dbReference type="ARBA" id="ARBA00022827"/>
    </source>
</evidence>
<evidence type="ECO:0000256" key="9">
    <source>
        <dbReference type="ARBA" id="ARBA00023002"/>
    </source>
</evidence>
<dbReference type="CDD" id="cd06198">
    <property type="entry name" value="FNR_like_3"/>
    <property type="match status" value="1"/>
</dbReference>
<dbReference type="Pfam" id="PF01794">
    <property type="entry name" value="Ferric_reduct"/>
    <property type="match status" value="1"/>
</dbReference>
<name>A0A8J7IWL5_9RHOB</name>
<dbReference type="AlphaFoldDB" id="A0A8J7IWL5"/>
<keyword evidence="16" id="KW-1185">Reference proteome</keyword>
<dbReference type="GO" id="GO:0016491">
    <property type="term" value="F:oxidoreductase activity"/>
    <property type="evidence" value="ECO:0007669"/>
    <property type="project" value="UniProtKB-KW"/>
</dbReference>
<protein>
    <submittedName>
        <fullName evidence="15">Ferric reductase-like transmembrane domain-containing protein</fullName>
    </submittedName>
</protein>
<comment type="subcellular location">
    <subcellularLocation>
        <location evidence="2">Membrane</location>
        <topology evidence="2">Multi-pass membrane protein</topology>
    </subcellularLocation>
</comment>
<proteinExistence type="predicted"/>
<keyword evidence="3" id="KW-0285">Flavoprotein</keyword>
<dbReference type="SUPFAM" id="SSF52343">
    <property type="entry name" value="Ferredoxin reductase-like, C-terminal NADP-linked domain"/>
    <property type="match status" value="1"/>
</dbReference>
<dbReference type="InterPro" id="IPR039261">
    <property type="entry name" value="FNR_nucleotide-bd"/>
</dbReference>
<evidence type="ECO:0000256" key="13">
    <source>
        <dbReference type="SAM" id="Phobius"/>
    </source>
</evidence>
<evidence type="ECO:0000256" key="5">
    <source>
        <dbReference type="ARBA" id="ARBA00022714"/>
    </source>
</evidence>
<dbReference type="Gene3D" id="3.40.50.80">
    <property type="entry name" value="Nucleotide-binding domain of ferredoxin-NADP reductase (FNR) module"/>
    <property type="match status" value="1"/>
</dbReference>
<comment type="cofactor">
    <cofactor evidence="1">
        <name>FAD</name>
        <dbReference type="ChEBI" id="CHEBI:57692"/>
    </cofactor>
</comment>
<evidence type="ECO:0000256" key="12">
    <source>
        <dbReference type="ARBA" id="ARBA00023136"/>
    </source>
</evidence>
<dbReference type="RefSeq" id="WP_199025819.1">
    <property type="nucleotide sequence ID" value="NZ_JAELVR010000011.1"/>
</dbReference>
<evidence type="ECO:0000256" key="10">
    <source>
        <dbReference type="ARBA" id="ARBA00023004"/>
    </source>
</evidence>
<keyword evidence="4 13" id="KW-0812">Transmembrane</keyword>
<evidence type="ECO:0000256" key="11">
    <source>
        <dbReference type="ARBA" id="ARBA00023014"/>
    </source>
</evidence>